<accession>A0A2C6AYS0</accession>
<dbReference type="GO" id="GO:0005283">
    <property type="term" value="F:amino acid:sodium symporter activity"/>
    <property type="evidence" value="ECO:0007669"/>
    <property type="project" value="InterPro"/>
</dbReference>
<feature type="transmembrane region" description="Helical" evidence="9">
    <location>
        <begin position="151"/>
        <end position="170"/>
    </location>
</feature>
<dbReference type="PANTHER" id="PTHR30330">
    <property type="entry name" value="AGSS FAMILY TRANSPORTER, SODIUM-ALANINE"/>
    <property type="match status" value="1"/>
</dbReference>
<name>A0A2C6AYS0_FUSNP</name>
<dbReference type="RefSeq" id="WP_098978741.1">
    <property type="nucleotide sequence ID" value="NZ_NIRJ01000001.1"/>
</dbReference>
<evidence type="ECO:0000256" key="5">
    <source>
        <dbReference type="ARBA" id="ARBA00022692"/>
    </source>
</evidence>
<dbReference type="Gene3D" id="1.20.1740.10">
    <property type="entry name" value="Amino acid/polyamine transporter I"/>
    <property type="match status" value="1"/>
</dbReference>
<organism evidence="10 11">
    <name type="scientific">Fusobacterium nucleatum subsp. polymorphum</name>
    <name type="common">Fusobacterium polymorphum</name>
    <dbReference type="NCBI Taxonomy" id="76857"/>
    <lineage>
        <taxon>Bacteria</taxon>
        <taxon>Fusobacteriati</taxon>
        <taxon>Fusobacteriota</taxon>
        <taxon>Fusobacteriia</taxon>
        <taxon>Fusobacteriales</taxon>
        <taxon>Fusobacteriaceae</taxon>
        <taxon>Fusobacterium</taxon>
    </lineage>
</organism>
<dbReference type="PANTHER" id="PTHR30330:SF1">
    <property type="entry name" value="AMINO-ACID CARRIER PROTEIN ALST"/>
    <property type="match status" value="1"/>
</dbReference>
<feature type="transmembrane region" description="Helical" evidence="9">
    <location>
        <begin position="349"/>
        <end position="370"/>
    </location>
</feature>
<keyword evidence="4 9" id="KW-1003">Cell membrane</keyword>
<dbReference type="FunFam" id="1.20.1740.10:FF:000004">
    <property type="entry name" value="Sodium:alanine symporter family protein"/>
    <property type="match status" value="1"/>
</dbReference>
<comment type="similarity">
    <text evidence="2 9">Belongs to the alanine or glycine:cation symporter (AGCS) (TC 2.A.25) family.</text>
</comment>
<feature type="transmembrane region" description="Helical" evidence="9">
    <location>
        <begin position="391"/>
        <end position="413"/>
    </location>
</feature>
<keyword evidence="5 9" id="KW-0812">Transmembrane</keyword>
<sequence>MDFLNSIIGQINTVLWSYVLIALLILSGLFYTIRTGFAQGRLLGDMVALITGKLSSLKDGEKKVAGQVTGFQAFCIAVASHVGTGNLAGVAIAVVIGGPGALFWMWIIALLGGATSLIENTLAQTYKVKEGNGFRGGPSYYMEKALGQKTLGYIFSVIVIVTFAFIFNTVQANTIAQAFESSFSKFGMTTTIAGIILAALTALIIFGGLHRIANVVGYMVPIMAIGYVVVALYVLVVNIVHIPGLFMSIIEAAFGLKQAVGGAIGVAMLQGIKRGLYSNEAGMGSAPNAAATSNVSHPVKQGLLQAFGVFVDTILICSATGFIVLLYPEYNTIGEKGIKLTQLALSHSVGNWGAGFITLCIFLFAFSSLVGNYYYGEANLEFLTKSKTSMLIFRVLTVACVYLGSVASLGLVWDMADVSMGIMALMNIIVIAILSPKAVAIIRDYIKQRKEGKNPVFKAKDIPGLENTECWD</sequence>
<keyword evidence="3 9" id="KW-0813">Transport</keyword>
<dbReference type="PROSITE" id="PS00873">
    <property type="entry name" value="NA_ALANINE_SYMP"/>
    <property type="match status" value="1"/>
</dbReference>
<evidence type="ECO:0000313" key="10">
    <source>
        <dbReference type="EMBL" id="PHH96771.1"/>
    </source>
</evidence>
<evidence type="ECO:0000256" key="3">
    <source>
        <dbReference type="ARBA" id="ARBA00022448"/>
    </source>
</evidence>
<gene>
    <name evidence="10" type="ORF">CA840_05215</name>
</gene>
<evidence type="ECO:0000256" key="2">
    <source>
        <dbReference type="ARBA" id="ARBA00009261"/>
    </source>
</evidence>
<comment type="caution">
    <text evidence="10">The sequence shown here is derived from an EMBL/GenBank/DDBJ whole genome shotgun (WGS) entry which is preliminary data.</text>
</comment>
<evidence type="ECO:0000256" key="7">
    <source>
        <dbReference type="ARBA" id="ARBA00022989"/>
    </source>
</evidence>
<feature type="transmembrane region" description="Helical" evidence="9">
    <location>
        <begin position="245"/>
        <end position="269"/>
    </location>
</feature>
<evidence type="ECO:0000313" key="11">
    <source>
        <dbReference type="Proteomes" id="UP000225199"/>
    </source>
</evidence>
<proteinExistence type="inferred from homology"/>
<dbReference type="Pfam" id="PF01235">
    <property type="entry name" value="Na_Ala_symp"/>
    <property type="match status" value="1"/>
</dbReference>
<dbReference type="AlphaFoldDB" id="A0A2C6AYS0"/>
<dbReference type="EMBL" id="NIRJ01000001">
    <property type="protein sequence ID" value="PHH96771.1"/>
    <property type="molecule type" value="Genomic_DNA"/>
</dbReference>
<evidence type="ECO:0000256" key="4">
    <source>
        <dbReference type="ARBA" id="ARBA00022475"/>
    </source>
</evidence>
<dbReference type="PRINTS" id="PR00175">
    <property type="entry name" value="NAALASMPORT"/>
</dbReference>
<dbReference type="Proteomes" id="UP000225199">
    <property type="component" value="Unassembled WGS sequence"/>
</dbReference>
<keyword evidence="6 9" id="KW-0769">Symport</keyword>
<feature type="transmembrane region" description="Helical" evidence="9">
    <location>
        <begin position="15"/>
        <end position="33"/>
    </location>
</feature>
<feature type="transmembrane region" description="Helical" evidence="9">
    <location>
        <begin position="419"/>
        <end position="440"/>
    </location>
</feature>
<evidence type="ECO:0000256" key="9">
    <source>
        <dbReference type="RuleBase" id="RU363064"/>
    </source>
</evidence>
<protein>
    <submittedName>
        <fullName evidence="10">Sodium:alanine symporter family protein</fullName>
    </submittedName>
</protein>
<keyword evidence="8 9" id="KW-0472">Membrane</keyword>
<dbReference type="InterPro" id="IPR001463">
    <property type="entry name" value="Na/Ala_symport"/>
</dbReference>
<reference evidence="10 11" key="1">
    <citation type="submission" date="2017-06" db="EMBL/GenBank/DDBJ databases">
        <title>Draft genome sequence of Fusobacterium nucleatum subsp. polymorphum KCOM 1002 (=ChDC F175).</title>
        <authorList>
            <person name="Kook J.-K."/>
            <person name="Park S.-N."/>
            <person name="Lim Y.K."/>
            <person name="Roh H."/>
        </authorList>
    </citation>
    <scope>NUCLEOTIDE SEQUENCE [LARGE SCALE GENOMIC DNA]</scope>
    <source>
        <strain evidence="11">KCOM 1002 (ChDC F175)</strain>
    </source>
</reference>
<evidence type="ECO:0000256" key="1">
    <source>
        <dbReference type="ARBA" id="ARBA00004651"/>
    </source>
</evidence>
<evidence type="ECO:0000256" key="6">
    <source>
        <dbReference type="ARBA" id="ARBA00022847"/>
    </source>
</evidence>
<dbReference type="NCBIfam" id="TIGR00835">
    <property type="entry name" value="agcS"/>
    <property type="match status" value="1"/>
</dbReference>
<evidence type="ECO:0000256" key="8">
    <source>
        <dbReference type="ARBA" id="ARBA00023136"/>
    </source>
</evidence>
<feature type="transmembrane region" description="Helical" evidence="9">
    <location>
        <begin position="190"/>
        <end position="209"/>
    </location>
</feature>
<dbReference type="GO" id="GO:0005886">
    <property type="term" value="C:plasma membrane"/>
    <property type="evidence" value="ECO:0007669"/>
    <property type="project" value="UniProtKB-SubCell"/>
</dbReference>
<keyword evidence="7 9" id="KW-1133">Transmembrane helix</keyword>
<feature type="transmembrane region" description="Helical" evidence="9">
    <location>
        <begin position="303"/>
        <end position="327"/>
    </location>
</feature>
<feature type="transmembrane region" description="Helical" evidence="9">
    <location>
        <begin position="216"/>
        <end position="239"/>
    </location>
</feature>
<comment type="subcellular location">
    <subcellularLocation>
        <location evidence="1 9">Cell membrane</location>
        <topology evidence="1 9">Multi-pass membrane protein</topology>
    </subcellularLocation>
</comment>